<dbReference type="Gene3D" id="3.40.850.10">
    <property type="entry name" value="Kinesin motor domain"/>
    <property type="match status" value="1"/>
</dbReference>
<keyword evidence="4" id="KW-0067">ATP-binding</keyword>
<accession>A0AAV4PWY3</accession>
<protein>
    <submittedName>
        <fullName evidence="11">Kinesin-like protein KIF19</fullName>
    </submittedName>
</protein>
<keyword evidence="7" id="KW-0963">Cytoplasm</keyword>
<evidence type="ECO:0000313" key="11">
    <source>
        <dbReference type="EMBL" id="GIY00831.1"/>
    </source>
</evidence>
<evidence type="ECO:0000256" key="1">
    <source>
        <dbReference type="ARBA" id="ARBA00004245"/>
    </source>
</evidence>
<dbReference type="AlphaFoldDB" id="A0AAV4PWY3"/>
<keyword evidence="12" id="KW-1185">Reference proteome</keyword>
<keyword evidence="3" id="KW-0547">Nucleotide-binding</keyword>
<dbReference type="Proteomes" id="UP001054945">
    <property type="component" value="Unassembled WGS sequence"/>
</dbReference>
<feature type="domain" description="Kinesin motor" evidence="10">
    <location>
        <begin position="1"/>
        <end position="28"/>
    </location>
</feature>
<sequence>MVGHISPSHYHFEESRNTLSYADRAKNITTKLRSNVSDVSYHVAQYQTIINELRQEIETLHSRIHGSKNLQNSDEKRDESKGISLSHHADIQLGMRSKISLKRRRMMELDNHLLAQSIEFDKLGMIINEWETEKAVTAMENGKEDQSIDKSGEKNDMPEHVFMLGKKFNFLKVNMKGRRI</sequence>
<proteinExistence type="inferred from homology"/>
<evidence type="ECO:0000256" key="5">
    <source>
        <dbReference type="ARBA" id="ARBA00023054"/>
    </source>
</evidence>
<dbReference type="InterPro" id="IPR027417">
    <property type="entry name" value="P-loop_NTPase"/>
</dbReference>
<evidence type="ECO:0000256" key="7">
    <source>
        <dbReference type="ARBA" id="ARBA00023212"/>
    </source>
</evidence>
<gene>
    <name evidence="11" type="primary">kif19</name>
    <name evidence="11" type="ORF">CEXT_618301</name>
</gene>
<comment type="caution">
    <text evidence="11">The sequence shown here is derived from an EMBL/GenBank/DDBJ whole genome shotgun (WGS) entry which is preliminary data.</text>
</comment>
<dbReference type="InterPro" id="IPR036961">
    <property type="entry name" value="Kinesin_motor_dom_sf"/>
</dbReference>
<dbReference type="InterPro" id="IPR027640">
    <property type="entry name" value="Kinesin-like_fam"/>
</dbReference>
<reference evidence="11 12" key="1">
    <citation type="submission" date="2021-06" db="EMBL/GenBank/DDBJ databases">
        <title>Caerostris extrusa draft genome.</title>
        <authorList>
            <person name="Kono N."/>
            <person name="Arakawa K."/>
        </authorList>
    </citation>
    <scope>NUCLEOTIDE SEQUENCE [LARGE SCALE GENOMIC DNA]</scope>
</reference>
<evidence type="ECO:0000256" key="8">
    <source>
        <dbReference type="PROSITE-ProRule" id="PRU00283"/>
    </source>
</evidence>
<dbReference type="GO" id="GO:0008017">
    <property type="term" value="F:microtubule binding"/>
    <property type="evidence" value="ECO:0007669"/>
    <property type="project" value="InterPro"/>
</dbReference>
<organism evidence="11 12">
    <name type="scientific">Caerostris extrusa</name>
    <name type="common">Bark spider</name>
    <name type="synonym">Caerostris bankana</name>
    <dbReference type="NCBI Taxonomy" id="172846"/>
    <lineage>
        <taxon>Eukaryota</taxon>
        <taxon>Metazoa</taxon>
        <taxon>Ecdysozoa</taxon>
        <taxon>Arthropoda</taxon>
        <taxon>Chelicerata</taxon>
        <taxon>Arachnida</taxon>
        <taxon>Araneae</taxon>
        <taxon>Araneomorphae</taxon>
        <taxon>Entelegynae</taxon>
        <taxon>Araneoidea</taxon>
        <taxon>Araneidae</taxon>
        <taxon>Caerostris</taxon>
    </lineage>
</organism>
<keyword evidence="6" id="KW-0505">Motor protein</keyword>
<evidence type="ECO:0000313" key="12">
    <source>
        <dbReference type="Proteomes" id="UP001054945"/>
    </source>
</evidence>
<feature type="region of interest" description="Disordered" evidence="9">
    <location>
        <begin position="64"/>
        <end position="86"/>
    </location>
</feature>
<dbReference type="EMBL" id="BPLR01005230">
    <property type="protein sequence ID" value="GIY00831.1"/>
    <property type="molecule type" value="Genomic_DNA"/>
</dbReference>
<name>A0AAV4PWY3_CAEEX</name>
<keyword evidence="7" id="KW-0206">Cytoskeleton</keyword>
<dbReference type="GO" id="GO:0007018">
    <property type="term" value="P:microtubule-based movement"/>
    <property type="evidence" value="ECO:0007669"/>
    <property type="project" value="InterPro"/>
</dbReference>
<comment type="caution">
    <text evidence="8">Lacks conserved residue(s) required for the propagation of feature annotation.</text>
</comment>
<dbReference type="GO" id="GO:0005874">
    <property type="term" value="C:microtubule"/>
    <property type="evidence" value="ECO:0007669"/>
    <property type="project" value="UniProtKB-KW"/>
</dbReference>
<dbReference type="InterPro" id="IPR001752">
    <property type="entry name" value="Kinesin_motor_dom"/>
</dbReference>
<dbReference type="GO" id="GO:0003777">
    <property type="term" value="F:microtubule motor activity"/>
    <property type="evidence" value="ECO:0007669"/>
    <property type="project" value="InterPro"/>
</dbReference>
<comment type="subcellular location">
    <subcellularLocation>
        <location evidence="1">Cytoplasm</location>
        <location evidence="1">Cytoskeleton</location>
    </subcellularLocation>
</comment>
<evidence type="ECO:0000256" key="2">
    <source>
        <dbReference type="ARBA" id="ARBA00022701"/>
    </source>
</evidence>
<dbReference type="PROSITE" id="PS50067">
    <property type="entry name" value="KINESIN_MOTOR_2"/>
    <property type="match status" value="1"/>
</dbReference>
<dbReference type="PANTHER" id="PTHR47968">
    <property type="entry name" value="CENTROMERE PROTEIN E"/>
    <property type="match status" value="1"/>
</dbReference>
<evidence type="ECO:0000256" key="4">
    <source>
        <dbReference type="ARBA" id="ARBA00022840"/>
    </source>
</evidence>
<dbReference type="PANTHER" id="PTHR47968:SF13">
    <property type="entry name" value="KINESIN-LIKE PROTEIN KIF19 ISOFORM X1"/>
    <property type="match status" value="1"/>
</dbReference>
<keyword evidence="2" id="KW-0493">Microtubule</keyword>
<dbReference type="SUPFAM" id="SSF52540">
    <property type="entry name" value="P-loop containing nucleoside triphosphate hydrolases"/>
    <property type="match status" value="1"/>
</dbReference>
<keyword evidence="5" id="KW-0175">Coiled coil</keyword>
<evidence type="ECO:0000259" key="10">
    <source>
        <dbReference type="PROSITE" id="PS50067"/>
    </source>
</evidence>
<evidence type="ECO:0000256" key="3">
    <source>
        <dbReference type="ARBA" id="ARBA00022741"/>
    </source>
</evidence>
<evidence type="ECO:0000256" key="6">
    <source>
        <dbReference type="ARBA" id="ARBA00023175"/>
    </source>
</evidence>
<comment type="similarity">
    <text evidence="8">Belongs to the TRAFAC class myosin-kinesin ATPase superfamily. Kinesin family.</text>
</comment>
<dbReference type="GO" id="GO:0005524">
    <property type="term" value="F:ATP binding"/>
    <property type="evidence" value="ECO:0007669"/>
    <property type="project" value="UniProtKB-KW"/>
</dbReference>
<evidence type="ECO:0000256" key="9">
    <source>
        <dbReference type="SAM" id="MobiDB-lite"/>
    </source>
</evidence>